<evidence type="ECO:0000313" key="4">
    <source>
        <dbReference type="Proteomes" id="UP000070299"/>
    </source>
</evidence>
<evidence type="ECO:0000256" key="1">
    <source>
        <dbReference type="ARBA" id="ARBA00022842"/>
    </source>
</evidence>
<dbReference type="AlphaFoldDB" id="A0A136A6F7"/>
<dbReference type="STRING" id="1799789.AX660_05165"/>
<proteinExistence type="predicted"/>
<evidence type="ECO:0000313" key="3">
    <source>
        <dbReference type="EMBL" id="KXI30801.1"/>
    </source>
</evidence>
<dbReference type="PANTHER" id="PTHR43777">
    <property type="entry name" value="MOLYBDENUM COFACTOR CYTIDYLYLTRANSFERASE"/>
    <property type="match status" value="1"/>
</dbReference>
<dbReference type="EMBL" id="LSNE01000002">
    <property type="protein sequence ID" value="KXI30801.1"/>
    <property type="molecule type" value="Genomic_DNA"/>
</dbReference>
<dbReference type="InterPro" id="IPR025877">
    <property type="entry name" value="MobA-like_NTP_Trfase"/>
</dbReference>
<dbReference type="SUPFAM" id="SSF53448">
    <property type="entry name" value="Nucleotide-diphospho-sugar transferases"/>
    <property type="match status" value="1"/>
</dbReference>
<dbReference type="OrthoDB" id="5298023at2"/>
<accession>A0A136A6F7</accession>
<dbReference type="InterPro" id="IPR029044">
    <property type="entry name" value="Nucleotide-diphossugar_trans"/>
</dbReference>
<protein>
    <recommendedName>
        <fullName evidence="2">MobA-like NTP transferase domain-containing protein</fullName>
    </recommendedName>
</protein>
<dbReference type="Proteomes" id="UP000070299">
    <property type="component" value="Unassembled WGS sequence"/>
</dbReference>
<gene>
    <name evidence="3" type="ORF">AX660_05165</name>
</gene>
<keyword evidence="4" id="KW-1185">Reference proteome</keyword>
<feature type="domain" description="MobA-like NTP transferase" evidence="2">
    <location>
        <begin position="5"/>
        <end position="170"/>
    </location>
</feature>
<sequence>MILEAVMLAAGKSQRFAGVKQLALINGRTMLEHCLSQYFIGEMLIPQITTMTVVLGANKSQLEQCDLSQVSVFTAANWQQGMGASLADFVKQLPVTTSHLLIGLADQVALKTPDFVALIESSQQNPEMIICAQYGHVQGVPAIIPRRFFAELSQLNSDKGARALINQYPEHVHSLAMPNAAIDIDTQQDLNSLSNFKF</sequence>
<dbReference type="CDD" id="cd04182">
    <property type="entry name" value="GT_2_like_f"/>
    <property type="match status" value="1"/>
</dbReference>
<name>A0A136A6F7_9ALTE</name>
<dbReference type="GO" id="GO:0016779">
    <property type="term" value="F:nucleotidyltransferase activity"/>
    <property type="evidence" value="ECO:0007669"/>
    <property type="project" value="UniProtKB-ARBA"/>
</dbReference>
<keyword evidence="1" id="KW-0460">Magnesium</keyword>
<organism evidence="3 4">
    <name type="scientific">Paraglaciecola hydrolytica</name>
    <dbReference type="NCBI Taxonomy" id="1799789"/>
    <lineage>
        <taxon>Bacteria</taxon>
        <taxon>Pseudomonadati</taxon>
        <taxon>Pseudomonadota</taxon>
        <taxon>Gammaproteobacteria</taxon>
        <taxon>Alteromonadales</taxon>
        <taxon>Alteromonadaceae</taxon>
        <taxon>Paraglaciecola</taxon>
    </lineage>
</organism>
<comment type="caution">
    <text evidence="3">The sequence shown here is derived from an EMBL/GenBank/DDBJ whole genome shotgun (WGS) entry which is preliminary data.</text>
</comment>
<dbReference type="PANTHER" id="PTHR43777:SF1">
    <property type="entry name" value="MOLYBDENUM COFACTOR CYTIDYLYLTRANSFERASE"/>
    <property type="match status" value="1"/>
</dbReference>
<dbReference type="Pfam" id="PF12804">
    <property type="entry name" value="NTP_transf_3"/>
    <property type="match status" value="1"/>
</dbReference>
<dbReference type="Gene3D" id="3.90.550.10">
    <property type="entry name" value="Spore Coat Polysaccharide Biosynthesis Protein SpsA, Chain A"/>
    <property type="match status" value="1"/>
</dbReference>
<evidence type="ECO:0000259" key="2">
    <source>
        <dbReference type="Pfam" id="PF12804"/>
    </source>
</evidence>
<reference evidence="4" key="1">
    <citation type="submission" date="2016-02" db="EMBL/GenBank/DDBJ databases">
        <authorList>
            <person name="Schultz-Johansen M."/>
            <person name="Glaring M.A."/>
            <person name="Bech P.K."/>
            <person name="Stougaard P."/>
        </authorList>
    </citation>
    <scope>NUCLEOTIDE SEQUENCE [LARGE SCALE GENOMIC DNA]</scope>
    <source>
        <strain evidence="4">S66</strain>
    </source>
</reference>
<dbReference type="RefSeq" id="WP_068371818.1">
    <property type="nucleotide sequence ID" value="NZ_LSNE01000002.1"/>
</dbReference>